<dbReference type="Proteomes" id="UP001062846">
    <property type="component" value="Chromosome 10"/>
</dbReference>
<protein>
    <submittedName>
        <fullName evidence="1">Uncharacterized protein</fullName>
    </submittedName>
</protein>
<name>A0ACC0M585_RHOML</name>
<organism evidence="1 2">
    <name type="scientific">Rhododendron molle</name>
    <name type="common">Chinese azalea</name>
    <name type="synonym">Azalea mollis</name>
    <dbReference type="NCBI Taxonomy" id="49168"/>
    <lineage>
        <taxon>Eukaryota</taxon>
        <taxon>Viridiplantae</taxon>
        <taxon>Streptophyta</taxon>
        <taxon>Embryophyta</taxon>
        <taxon>Tracheophyta</taxon>
        <taxon>Spermatophyta</taxon>
        <taxon>Magnoliopsida</taxon>
        <taxon>eudicotyledons</taxon>
        <taxon>Gunneridae</taxon>
        <taxon>Pentapetalae</taxon>
        <taxon>asterids</taxon>
        <taxon>Ericales</taxon>
        <taxon>Ericaceae</taxon>
        <taxon>Ericoideae</taxon>
        <taxon>Rhodoreae</taxon>
        <taxon>Rhododendron</taxon>
    </lineage>
</organism>
<proteinExistence type="predicted"/>
<accession>A0ACC0M585</accession>
<evidence type="ECO:0000313" key="2">
    <source>
        <dbReference type="Proteomes" id="UP001062846"/>
    </source>
</evidence>
<gene>
    <name evidence="1" type="ORF">RHMOL_Rhmol10G0196300</name>
</gene>
<reference evidence="1" key="1">
    <citation type="submission" date="2022-02" db="EMBL/GenBank/DDBJ databases">
        <title>Plant Genome Project.</title>
        <authorList>
            <person name="Zhang R.-G."/>
        </authorList>
    </citation>
    <scope>NUCLEOTIDE SEQUENCE</scope>
    <source>
        <strain evidence="1">AT1</strain>
    </source>
</reference>
<keyword evidence="2" id="KW-1185">Reference proteome</keyword>
<dbReference type="EMBL" id="CM046397">
    <property type="protein sequence ID" value="KAI8535731.1"/>
    <property type="molecule type" value="Genomic_DNA"/>
</dbReference>
<evidence type="ECO:0000313" key="1">
    <source>
        <dbReference type="EMBL" id="KAI8535731.1"/>
    </source>
</evidence>
<sequence>MCDGWSGPRRRHLVNFLVYSNRGTVFHKSIDATDVLSRIADYYFGLMDKIVEEIGEQYIVQIITDNEAAMKAVISVFRNKEDSFGTIVAQAAVQATNPAEWWIHYGVSAPQLQKVDVKVLSQTTSSSNCERNWSTFSLIHTKTRNRLKYQKLNKIDYVYYNMRLKIRHATRRSDEERDDHFNPINLDYIFDEDDPLAEWLQEEEHAILDDVDNSEWLDTGDTQNPQNVDLAENNSSEGRGLSPSGSGSEDDDGPNGGETQDNTVNRTTYHEEDGGIRDSTQQRRHSVSSGDGGSNRIRHSRPINDIYTDHNLRDQFGQLEVGQDHGRAHHWQQRPIYPYYPPQEQQSYFNQPEPPFMGIEYPHRSHQHSYSGSSSYGSNPMVRELSTHGYSQQQSDSSNTTNNFEHCNFTNNFYGYLFGAAGQHSHGDDQFNEEYVDPLVPPRHSFWH</sequence>
<comment type="caution">
    <text evidence="1">The sequence shown here is derived from an EMBL/GenBank/DDBJ whole genome shotgun (WGS) entry which is preliminary data.</text>
</comment>